<proteinExistence type="predicted"/>
<dbReference type="EMBL" id="CVMV01000059">
    <property type="protein sequence ID" value="CRG96406.1"/>
    <property type="molecule type" value="Genomic_DNA"/>
</dbReference>
<dbReference type="OrthoDB" id="386127at2759"/>
<dbReference type="Gene3D" id="3.10.129.10">
    <property type="entry name" value="Hotdog Thioesterase"/>
    <property type="match status" value="1"/>
</dbReference>
<dbReference type="AlphaFoldDB" id="A0A1J1GVW8"/>
<organism evidence="2 3">
    <name type="scientific">Plasmodium gallinaceum</name>
    <dbReference type="NCBI Taxonomy" id="5849"/>
    <lineage>
        <taxon>Eukaryota</taxon>
        <taxon>Sar</taxon>
        <taxon>Alveolata</taxon>
        <taxon>Apicomplexa</taxon>
        <taxon>Aconoidasida</taxon>
        <taxon>Haemosporida</taxon>
        <taxon>Plasmodiidae</taxon>
        <taxon>Plasmodium</taxon>
        <taxon>Plasmodium (Haemamoeba)</taxon>
    </lineage>
</organism>
<evidence type="ECO:0000256" key="1">
    <source>
        <dbReference type="SAM" id="SignalP"/>
    </source>
</evidence>
<dbReference type="OMA" id="CCENVEA"/>
<gene>
    <name evidence="2" type="ORF">PGAL8A_00363000</name>
</gene>
<dbReference type="InterPro" id="IPR029069">
    <property type="entry name" value="HotDog_dom_sf"/>
</dbReference>
<keyword evidence="3" id="KW-1185">Reference proteome</keyword>
<keyword evidence="1" id="KW-0732">Signal</keyword>
<accession>A0A1J1GVW8</accession>
<evidence type="ECO:0000313" key="3">
    <source>
        <dbReference type="Proteomes" id="UP000220797"/>
    </source>
</evidence>
<comment type="caution">
    <text evidence="2">The sequence shown here is derived from an EMBL/GenBank/DDBJ whole genome shotgun (WGS) entry which is preliminary data.</text>
</comment>
<dbReference type="VEuPathDB" id="PlasmoDB:PGAL8A_00363000"/>
<name>A0A1J1GVW8_PLAGA</name>
<feature type="chain" id="PRO_5012904642" evidence="1">
    <location>
        <begin position="24"/>
        <end position="237"/>
    </location>
</feature>
<evidence type="ECO:0000313" key="2">
    <source>
        <dbReference type="EMBL" id="CRG96406.1"/>
    </source>
</evidence>
<dbReference type="RefSeq" id="XP_028529211.1">
    <property type="nucleotide sequence ID" value="XM_028672683.1"/>
</dbReference>
<sequence>MKTILVLFLIQIFLCFYQKNVVSKNIKFNIDGNMYTILYDKKKVKFSDLDLLKIMFHSNHIKHCGNSVIRYILKLSTKNLFQMDFVVKHIDITYNKVLKFDDKYKIIGAITNYGNTSLRVSLFGVGNENKKISLNSFIKNKLSNNLELESQSDKNEENSINEVLDNYDEDNDDPINLSSKEIDQLKEEKNCAVYFIVHYTLVKVDKKGMKKNIKDQFKNENSLIEIEQIENLASALC</sequence>
<dbReference type="Proteomes" id="UP000220797">
    <property type="component" value="Unassembled WGS sequence"/>
</dbReference>
<dbReference type="GeneID" id="39732160"/>
<protein>
    <submittedName>
        <fullName evidence="2">Uncharacterized protein</fullName>
    </submittedName>
</protein>
<feature type="signal peptide" evidence="1">
    <location>
        <begin position="1"/>
        <end position="23"/>
    </location>
</feature>
<dbReference type="SUPFAM" id="SSF54637">
    <property type="entry name" value="Thioesterase/thiol ester dehydrase-isomerase"/>
    <property type="match status" value="1"/>
</dbReference>
<reference evidence="2" key="1">
    <citation type="submission" date="2015-04" db="EMBL/GenBank/DDBJ databases">
        <authorList>
            <consortium name="Pathogen Informatics"/>
        </authorList>
    </citation>
    <scope>NUCLEOTIDE SEQUENCE [LARGE SCALE GENOMIC DNA]</scope>
    <source>
        <strain evidence="2">8A</strain>
    </source>
</reference>